<dbReference type="SUPFAM" id="SSF48371">
    <property type="entry name" value="ARM repeat"/>
    <property type="match status" value="1"/>
</dbReference>
<reference evidence="1 2" key="1">
    <citation type="journal article" date="2020" name="Nat. Food">
        <title>A phased Vanilla planifolia genome enables genetic improvement of flavour and production.</title>
        <authorList>
            <person name="Hasing T."/>
            <person name="Tang H."/>
            <person name="Brym M."/>
            <person name="Khazi F."/>
            <person name="Huang T."/>
            <person name="Chambers A.H."/>
        </authorList>
    </citation>
    <scope>NUCLEOTIDE SEQUENCE [LARGE SCALE GENOMIC DNA]</scope>
    <source>
        <tissue evidence="1">Leaf</tissue>
    </source>
</reference>
<dbReference type="InterPro" id="IPR016024">
    <property type="entry name" value="ARM-type_fold"/>
</dbReference>
<protein>
    <recommendedName>
        <fullName evidence="3">ARM repeat superfamily protein</fullName>
    </recommendedName>
</protein>
<dbReference type="Gene3D" id="1.25.10.10">
    <property type="entry name" value="Leucine-rich Repeat Variant"/>
    <property type="match status" value="1"/>
</dbReference>
<dbReference type="PANTHER" id="PTHR35834:SF2">
    <property type="entry name" value="ATAXIN-10 DOMAIN-CONTAINING PROTEIN"/>
    <property type="match status" value="1"/>
</dbReference>
<proteinExistence type="predicted"/>
<name>A0A835USB8_VANPL</name>
<dbReference type="AlphaFoldDB" id="A0A835USB8"/>
<dbReference type="Proteomes" id="UP000639772">
    <property type="component" value="Unassembled WGS sequence"/>
</dbReference>
<evidence type="ECO:0008006" key="3">
    <source>
        <dbReference type="Google" id="ProtNLM"/>
    </source>
</evidence>
<comment type="caution">
    <text evidence="1">The sequence shown here is derived from an EMBL/GenBank/DDBJ whole genome shotgun (WGS) entry which is preliminary data.</text>
</comment>
<dbReference type="OrthoDB" id="779821at2759"/>
<accession>A0A835USB8</accession>
<organism evidence="1 2">
    <name type="scientific">Vanilla planifolia</name>
    <name type="common">Vanilla</name>
    <dbReference type="NCBI Taxonomy" id="51239"/>
    <lineage>
        <taxon>Eukaryota</taxon>
        <taxon>Viridiplantae</taxon>
        <taxon>Streptophyta</taxon>
        <taxon>Embryophyta</taxon>
        <taxon>Tracheophyta</taxon>
        <taxon>Spermatophyta</taxon>
        <taxon>Magnoliopsida</taxon>
        <taxon>Liliopsida</taxon>
        <taxon>Asparagales</taxon>
        <taxon>Orchidaceae</taxon>
        <taxon>Vanilloideae</taxon>
        <taxon>Vanilleae</taxon>
        <taxon>Vanilla</taxon>
    </lineage>
</organism>
<dbReference type="InterPro" id="IPR011989">
    <property type="entry name" value="ARM-like"/>
</dbReference>
<evidence type="ECO:0000313" key="2">
    <source>
        <dbReference type="Proteomes" id="UP000639772"/>
    </source>
</evidence>
<gene>
    <name evidence="1" type="ORF">HPP92_016693</name>
</gene>
<evidence type="ECO:0000313" key="1">
    <source>
        <dbReference type="EMBL" id="KAG0472147.1"/>
    </source>
</evidence>
<sequence>MGDGEENKEFLGALEVLRRASEDMETNPLAFVDEFSAAPSHFVKALLALQSDASDLLSNDPRLATLSHLLFRLKSFASSCSPSSLRRHSYRREISRLAASIGSEINSWIHRESLNHLVSLLRSAPLSNDEETIRRLLALESLVSRGFDRGLQDALVQSGALPAVESALANQAASDRVRDSCAALVLALVRFNKDVFVGEVLVGPAVGCLVAMGSAAALHSLAGLIATIRSPLVDELLAKEGISKILAFLTSPDLEVRLLALDCVVAVGYVGSKDAVDAMMRAGVVKRLLEMQRTEVAVDDDRRQMSRTDLSERSALASAVGRFAVGVEVGEGLRQREKRAFKLEVLRRVREAAADEAEVATVISEILWGSTSW</sequence>
<dbReference type="PANTHER" id="PTHR35834">
    <property type="entry name" value="ARMADILLO-TYPE FOLD PROTEIN-RELATED"/>
    <property type="match status" value="1"/>
</dbReference>
<dbReference type="EMBL" id="JADCNM010000008">
    <property type="protein sequence ID" value="KAG0472147.1"/>
    <property type="molecule type" value="Genomic_DNA"/>
</dbReference>